<reference evidence="2" key="1">
    <citation type="journal article" date="2022" name="Int. J. Mol. Sci.">
        <title>Draft Genome of Tanacetum Coccineum: Genomic Comparison of Closely Related Tanacetum-Family Plants.</title>
        <authorList>
            <person name="Yamashiro T."/>
            <person name="Shiraishi A."/>
            <person name="Nakayama K."/>
            <person name="Satake H."/>
        </authorList>
    </citation>
    <scope>NUCLEOTIDE SEQUENCE</scope>
</reference>
<name>A0ABQ4ZEF1_9ASTR</name>
<evidence type="ECO:0000313" key="3">
    <source>
        <dbReference type="Proteomes" id="UP001151760"/>
    </source>
</evidence>
<accession>A0ABQ4ZEF1</accession>
<evidence type="ECO:0000256" key="1">
    <source>
        <dbReference type="SAM" id="MobiDB-lite"/>
    </source>
</evidence>
<comment type="caution">
    <text evidence="2">The sequence shown here is derived from an EMBL/GenBank/DDBJ whole genome shotgun (WGS) entry which is preliminary data.</text>
</comment>
<keyword evidence="3" id="KW-1185">Reference proteome</keyword>
<reference evidence="2" key="2">
    <citation type="submission" date="2022-01" db="EMBL/GenBank/DDBJ databases">
        <authorList>
            <person name="Yamashiro T."/>
            <person name="Shiraishi A."/>
            <person name="Satake H."/>
            <person name="Nakayama K."/>
        </authorList>
    </citation>
    <scope>NUCLEOTIDE SEQUENCE</scope>
</reference>
<sequence length="524" mass="57465">MRIDLSIVAATSSQKGPPSCYLEPLRIRITISGRSTVRSNGRTHSKTMAQLAPSTHRGVLRGRNPFPEICWQTFSAKAWALTILSRTNISSVMTKKYTHMLISLLQQDNLPMRVKGKLFGQYAREWFKNHLESISPKFVKHRELRQLFAKKNQASCSASAPASCSKQLSEVCVTCSGSGTLPGNTSYYPREDLKGITTRSGVAYQGPPIPTSSVVKPIPEVTKDQVHPSCSQSTTPVQPPVGPEPITTPVFEPIVAPVVAPVPNTKPSVSLPYPSRRDNEKSRMKPSGIVIPPLPPPSQGNIISQKSETELKGSVNNTSIYFVVDDTTEGNNKLPVIIAKELDVEEKSALIKVLKSHKRALAWKLFDIQGINPEFCTTSSFGSGILLLSAVSTSKEDPGLADTLCTMKGKGYDVVVNEEDDVDSNSFGYGWWKLYDMVGEADGSLYGRPFSVFGNTYQNCSQVVEPHASKVVKIPTEVYQIGRRVFYGQRGALSRPLDSKKGLSVDKPNSMSLQNDSSHHVKRN</sequence>
<feature type="region of interest" description="Disordered" evidence="1">
    <location>
        <begin position="497"/>
        <end position="524"/>
    </location>
</feature>
<gene>
    <name evidence="2" type="ORF">Tco_0771215</name>
</gene>
<protein>
    <submittedName>
        <fullName evidence="2">Uncharacterized protein</fullName>
    </submittedName>
</protein>
<feature type="compositionally biased region" description="Polar residues" evidence="1">
    <location>
        <begin position="507"/>
        <end position="516"/>
    </location>
</feature>
<dbReference type="EMBL" id="BQNB010011284">
    <property type="protein sequence ID" value="GJS88579.1"/>
    <property type="molecule type" value="Genomic_DNA"/>
</dbReference>
<evidence type="ECO:0000313" key="2">
    <source>
        <dbReference type="EMBL" id="GJS88579.1"/>
    </source>
</evidence>
<proteinExistence type="predicted"/>
<organism evidence="2 3">
    <name type="scientific">Tanacetum coccineum</name>
    <dbReference type="NCBI Taxonomy" id="301880"/>
    <lineage>
        <taxon>Eukaryota</taxon>
        <taxon>Viridiplantae</taxon>
        <taxon>Streptophyta</taxon>
        <taxon>Embryophyta</taxon>
        <taxon>Tracheophyta</taxon>
        <taxon>Spermatophyta</taxon>
        <taxon>Magnoliopsida</taxon>
        <taxon>eudicotyledons</taxon>
        <taxon>Gunneridae</taxon>
        <taxon>Pentapetalae</taxon>
        <taxon>asterids</taxon>
        <taxon>campanulids</taxon>
        <taxon>Asterales</taxon>
        <taxon>Asteraceae</taxon>
        <taxon>Asteroideae</taxon>
        <taxon>Anthemideae</taxon>
        <taxon>Anthemidinae</taxon>
        <taxon>Tanacetum</taxon>
    </lineage>
</organism>
<dbReference type="Proteomes" id="UP001151760">
    <property type="component" value="Unassembled WGS sequence"/>
</dbReference>
<feature type="region of interest" description="Disordered" evidence="1">
    <location>
        <begin position="223"/>
        <end position="243"/>
    </location>
</feature>